<dbReference type="PANTHER" id="PTHR38834">
    <property type="entry name" value="PERIPLASMIC SUBSTRATE BINDING PROTEIN FAMILY 3"/>
    <property type="match status" value="1"/>
</dbReference>
<name>L0R8H5_9BACT</name>
<keyword evidence="4" id="KW-1185">Reference proteome</keyword>
<dbReference type="Proteomes" id="UP000010808">
    <property type="component" value="Chromosome"/>
</dbReference>
<dbReference type="InterPro" id="IPR001638">
    <property type="entry name" value="Solute-binding_3/MltF_N"/>
</dbReference>
<sequence>MKKMIVCLLVIFLFSLSPMKGMATELYITAEHYPPYSYKENGRPTGFLVELVHQIQEKIGEEKGEINFYPWARAYKQLQVGIADVLFPMGMTPERSAMFKFVGPVFWNDIYFYRLKGSSVVVESVEDARKVGKIAVTRDDLYHQTLRDMGFTNLDVSSSHKSDYLKLLKGRVDLLPMGERTLPHFLRAVPELGANDLERVGPAIFFTTTYIAFSLKTPDAVIKKWQEALDDLKKGGNWNNIMDKYFPSS</sequence>
<evidence type="ECO:0000313" key="4">
    <source>
        <dbReference type="Proteomes" id="UP000010808"/>
    </source>
</evidence>
<dbReference type="eggNOG" id="COG0834">
    <property type="taxonomic scope" value="Bacteria"/>
</dbReference>
<dbReference type="RefSeq" id="WP_015335132.1">
    <property type="nucleotide sequence ID" value="NC_020055.1"/>
</dbReference>
<evidence type="ECO:0000259" key="2">
    <source>
        <dbReference type="SMART" id="SM00062"/>
    </source>
</evidence>
<protein>
    <submittedName>
        <fullName evidence="3">Extracellular solute-binding protein family 3</fullName>
    </submittedName>
</protein>
<dbReference type="AlphaFoldDB" id="L0R8H5"/>
<feature type="chain" id="PRO_5003947133" evidence="1">
    <location>
        <begin position="24"/>
        <end position="249"/>
    </location>
</feature>
<dbReference type="OrthoDB" id="8594082at2"/>
<dbReference type="SMART" id="SM00062">
    <property type="entry name" value="PBPb"/>
    <property type="match status" value="1"/>
</dbReference>
<proteinExistence type="predicted"/>
<dbReference type="SUPFAM" id="SSF53850">
    <property type="entry name" value="Periplasmic binding protein-like II"/>
    <property type="match status" value="1"/>
</dbReference>
<gene>
    <name evidence="3" type="ORF">DESAM_20231</name>
</gene>
<dbReference type="EMBL" id="FO203522">
    <property type="protein sequence ID" value="CCO22522.1"/>
    <property type="molecule type" value="Genomic_DNA"/>
</dbReference>
<accession>L0R8H5</accession>
<dbReference type="KEGG" id="dhy:DESAM_20231"/>
<dbReference type="HOGENOM" id="CLU_064076_1_1_7"/>
<dbReference type="Pfam" id="PF00497">
    <property type="entry name" value="SBP_bac_3"/>
    <property type="match status" value="1"/>
</dbReference>
<feature type="signal peptide" evidence="1">
    <location>
        <begin position="1"/>
        <end position="23"/>
    </location>
</feature>
<dbReference type="PANTHER" id="PTHR38834:SF3">
    <property type="entry name" value="SOLUTE-BINDING PROTEIN FAMILY 3_N-TERMINAL DOMAIN-CONTAINING PROTEIN"/>
    <property type="match status" value="1"/>
</dbReference>
<dbReference type="Gene3D" id="3.40.190.10">
    <property type="entry name" value="Periplasmic binding protein-like II"/>
    <property type="match status" value="2"/>
</dbReference>
<evidence type="ECO:0000313" key="3">
    <source>
        <dbReference type="EMBL" id="CCO22522.1"/>
    </source>
</evidence>
<evidence type="ECO:0000256" key="1">
    <source>
        <dbReference type="SAM" id="SignalP"/>
    </source>
</evidence>
<organism evidence="3 4">
    <name type="scientific">Maridesulfovibrio hydrothermalis AM13 = DSM 14728</name>
    <dbReference type="NCBI Taxonomy" id="1121451"/>
    <lineage>
        <taxon>Bacteria</taxon>
        <taxon>Pseudomonadati</taxon>
        <taxon>Thermodesulfobacteriota</taxon>
        <taxon>Desulfovibrionia</taxon>
        <taxon>Desulfovibrionales</taxon>
        <taxon>Desulfovibrionaceae</taxon>
        <taxon>Maridesulfovibrio</taxon>
    </lineage>
</organism>
<dbReference type="STRING" id="1121451.DESAM_20231"/>
<reference evidence="3 4" key="1">
    <citation type="submission" date="2012-10" db="EMBL/GenBank/DDBJ databases">
        <authorList>
            <person name="Genoscope - CEA"/>
        </authorList>
    </citation>
    <scope>NUCLEOTIDE SEQUENCE [LARGE SCALE GENOMIC DNA]</scope>
    <source>
        <strain evidence="4">AM13 / DSM 14728</strain>
    </source>
</reference>
<keyword evidence="1" id="KW-0732">Signal</keyword>
<feature type="domain" description="Solute-binding protein family 3/N-terminal" evidence="2">
    <location>
        <begin position="25"/>
        <end position="249"/>
    </location>
</feature>
<dbReference type="PATRIC" id="fig|1121451.3.peg.504"/>